<comment type="similarity">
    <text evidence="1">Belongs to the sterol desaturase family.</text>
</comment>
<keyword evidence="3" id="KW-0560">Oxidoreductase</keyword>
<evidence type="ECO:0000313" key="7">
    <source>
        <dbReference type="Proteomes" id="UP000322553"/>
    </source>
</evidence>
<dbReference type="Pfam" id="PF04116">
    <property type="entry name" value="FA_hydroxylase"/>
    <property type="match status" value="1"/>
</dbReference>
<sequence>MMIWLGYCALFLLAFFAMEFMAWFTHRFIMHGFLWCWHKSHHSERHGLFEMNDLFAVLFAIPSIILILVGTRGHPAAMAVGLGIAAYGAVYFLFHDGLVHRRFAVPFNRQRPFWRRRIQAHRLHHAVQTKHDGVSFGFLVVKSVAQLKNELKQKRSGEHDHR</sequence>
<dbReference type="PANTHER" id="PTHR31899">
    <property type="entry name" value="BETA-CAROTENE 3-HYDROXYLASE 1, CHLOROPLASTIC"/>
    <property type="match status" value="1"/>
</dbReference>
<feature type="transmembrane region" description="Helical" evidence="4">
    <location>
        <begin position="51"/>
        <end position="69"/>
    </location>
</feature>
<keyword evidence="4" id="KW-1133">Transmembrane helix</keyword>
<accession>A0A5C1A4P9</accession>
<evidence type="ECO:0000313" key="6">
    <source>
        <dbReference type="EMBL" id="QEL12089.1"/>
    </source>
</evidence>
<gene>
    <name evidence="6" type="ORF">FY550_13715</name>
</gene>
<reference evidence="6 7" key="1">
    <citation type="submission" date="2019-08" db="EMBL/GenBank/DDBJ databases">
        <title>Complete genome sequence of Kushneria sp. YCWA18, a halophilic phosphate-solubilizing bacterium isolated from Daqiao saltern in China.</title>
        <authorList>
            <person name="Du G.-X."/>
            <person name="Qu L.-Y."/>
        </authorList>
    </citation>
    <scope>NUCLEOTIDE SEQUENCE [LARGE SCALE GENOMIC DNA]</scope>
    <source>
        <strain evidence="6 7">YCWA18</strain>
    </source>
</reference>
<dbReference type="PANTHER" id="PTHR31899:SF9">
    <property type="entry name" value="BETA-CAROTENE 3-HYDROXYLASE 1, CHLOROPLASTIC"/>
    <property type="match status" value="1"/>
</dbReference>
<keyword evidence="2" id="KW-0125">Carotenoid biosynthesis</keyword>
<feature type="transmembrane region" description="Helical" evidence="4">
    <location>
        <begin position="76"/>
        <end position="94"/>
    </location>
</feature>
<dbReference type="InterPro" id="IPR006694">
    <property type="entry name" value="Fatty_acid_hydroxylase"/>
</dbReference>
<protein>
    <submittedName>
        <fullName evidence="6">Beta-carotene hydroxylase</fullName>
    </submittedName>
</protein>
<dbReference type="InterPro" id="IPR045019">
    <property type="entry name" value="BETA-OHASE-like"/>
</dbReference>
<keyword evidence="4" id="KW-0812">Transmembrane</keyword>
<dbReference type="KEGG" id="kuy:FY550_13715"/>
<dbReference type="Proteomes" id="UP000322553">
    <property type="component" value="Chromosome"/>
</dbReference>
<organism evidence="6 7">
    <name type="scientific">Kushneria phosphatilytica</name>
    <dbReference type="NCBI Taxonomy" id="657387"/>
    <lineage>
        <taxon>Bacteria</taxon>
        <taxon>Pseudomonadati</taxon>
        <taxon>Pseudomonadota</taxon>
        <taxon>Gammaproteobacteria</taxon>
        <taxon>Oceanospirillales</taxon>
        <taxon>Halomonadaceae</taxon>
        <taxon>Kushneria</taxon>
    </lineage>
</organism>
<dbReference type="OrthoDB" id="5243888at2"/>
<keyword evidence="7" id="KW-1185">Reference proteome</keyword>
<name>A0A5C1A4P9_9GAMM</name>
<evidence type="ECO:0000256" key="2">
    <source>
        <dbReference type="ARBA" id="ARBA00022746"/>
    </source>
</evidence>
<dbReference type="GO" id="GO:0010291">
    <property type="term" value="F:beta-carotene 3-hydroxylase activity"/>
    <property type="evidence" value="ECO:0007669"/>
    <property type="project" value="TreeGrafter"/>
</dbReference>
<dbReference type="GO" id="GO:0016123">
    <property type="term" value="P:xanthophyll biosynthetic process"/>
    <property type="evidence" value="ECO:0007669"/>
    <property type="project" value="TreeGrafter"/>
</dbReference>
<dbReference type="RefSeq" id="WP_084388068.1">
    <property type="nucleotide sequence ID" value="NZ_CP043420.1"/>
</dbReference>
<keyword evidence="4" id="KW-0472">Membrane</keyword>
<dbReference type="GO" id="GO:0016119">
    <property type="term" value="P:carotene metabolic process"/>
    <property type="evidence" value="ECO:0007669"/>
    <property type="project" value="TreeGrafter"/>
</dbReference>
<dbReference type="AlphaFoldDB" id="A0A5C1A4P9"/>
<evidence type="ECO:0000256" key="1">
    <source>
        <dbReference type="ARBA" id="ARBA00009324"/>
    </source>
</evidence>
<proteinExistence type="inferred from homology"/>
<dbReference type="GO" id="GO:0005506">
    <property type="term" value="F:iron ion binding"/>
    <property type="evidence" value="ECO:0007669"/>
    <property type="project" value="InterPro"/>
</dbReference>
<evidence type="ECO:0000259" key="5">
    <source>
        <dbReference type="Pfam" id="PF04116"/>
    </source>
</evidence>
<feature type="domain" description="Fatty acid hydroxylase" evidence="5">
    <location>
        <begin position="11"/>
        <end position="138"/>
    </location>
</feature>
<dbReference type="EMBL" id="CP043420">
    <property type="protein sequence ID" value="QEL12089.1"/>
    <property type="molecule type" value="Genomic_DNA"/>
</dbReference>
<evidence type="ECO:0000256" key="3">
    <source>
        <dbReference type="ARBA" id="ARBA00023002"/>
    </source>
</evidence>
<evidence type="ECO:0000256" key="4">
    <source>
        <dbReference type="SAM" id="Phobius"/>
    </source>
</evidence>